<dbReference type="eggNOG" id="ENOG5032RR7">
    <property type="taxonomic scope" value="Bacteria"/>
</dbReference>
<name>A0A098L928_9BACT</name>
<dbReference type="AlphaFoldDB" id="A0A098L928"/>
<evidence type="ECO:0000313" key="1">
    <source>
        <dbReference type="EMBL" id="GAL83092.1"/>
    </source>
</evidence>
<accession>A0A098L928</accession>
<dbReference type="GO" id="GO:0019867">
    <property type="term" value="C:outer membrane"/>
    <property type="evidence" value="ECO:0007669"/>
    <property type="project" value="InterPro"/>
</dbReference>
<dbReference type="GO" id="GO:0043165">
    <property type="term" value="P:Gram-negative-bacterium-type cell outer membrane assembly"/>
    <property type="evidence" value="ECO:0007669"/>
    <property type="project" value="InterPro"/>
</dbReference>
<dbReference type="RefSeq" id="WP_045457490.1">
    <property type="nucleotide sequence ID" value="NZ_BBLT01000001.1"/>
</dbReference>
<dbReference type="PROSITE" id="PS51257">
    <property type="entry name" value="PROKAR_LIPOPROTEIN"/>
    <property type="match status" value="1"/>
</dbReference>
<dbReference type="InterPro" id="IPR007485">
    <property type="entry name" value="LPS_assembly_LptE"/>
</dbReference>
<dbReference type="OrthoDB" id="9790776at2"/>
<dbReference type="Proteomes" id="UP000030185">
    <property type="component" value="Unassembled WGS sequence"/>
</dbReference>
<proteinExistence type="predicted"/>
<dbReference type="Pfam" id="PF04390">
    <property type="entry name" value="LptE"/>
    <property type="match status" value="1"/>
</dbReference>
<comment type="caution">
    <text evidence="1">The sequence shown here is derived from an EMBL/GenBank/DDBJ whole genome shotgun (WGS) entry which is preliminary data.</text>
</comment>
<gene>
    <name evidence="1" type="ORF">MYP_318</name>
</gene>
<keyword evidence="2" id="KW-1185">Reference proteome</keyword>
<sequence length="181" mass="19997">MNKFSSAINLFRLSIKALMLVLILSFLTGCGVYSFTDGRIPPEVKNISILNFPNDAGNGPPNLSQSFTEKLRSYYQQNSNLVLVKSNGDWQLEGRIVGYNVTPVGVQSNEIAGINRLVIKIEVKFINTLDEKASFTNVFTSPPTSGDFPANQTLSQVEGSLVNKMLDQIVLDIFTKTTSNW</sequence>
<dbReference type="STRING" id="153721.MYP_318"/>
<reference evidence="1 2" key="1">
    <citation type="submission" date="2014-09" db="EMBL/GenBank/DDBJ databases">
        <title>Sporocytophaga myxococcoides PG-01 genome sequencing.</title>
        <authorList>
            <person name="Liu L."/>
            <person name="Gao P.J."/>
            <person name="Chen G.J."/>
            <person name="Wang L.S."/>
        </authorList>
    </citation>
    <scope>NUCLEOTIDE SEQUENCE [LARGE SCALE GENOMIC DNA]</scope>
    <source>
        <strain evidence="1 2">PG-01</strain>
    </source>
</reference>
<dbReference type="EMBL" id="BBLT01000001">
    <property type="protein sequence ID" value="GAL83092.1"/>
    <property type="molecule type" value="Genomic_DNA"/>
</dbReference>
<protein>
    <recommendedName>
        <fullName evidence="3">Lipopolysaccharide-assembly</fullName>
    </recommendedName>
</protein>
<evidence type="ECO:0008006" key="3">
    <source>
        <dbReference type="Google" id="ProtNLM"/>
    </source>
</evidence>
<evidence type="ECO:0000313" key="2">
    <source>
        <dbReference type="Proteomes" id="UP000030185"/>
    </source>
</evidence>
<organism evidence="1 2">
    <name type="scientific">Sporocytophaga myxococcoides</name>
    <dbReference type="NCBI Taxonomy" id="153721"/>
    <lineage>
        <taxon>Bacteria</taxon>
        <taxon>Pseudomonadati</taxon>
        <taxon>Bacteroidota</taxon>
        <taxon>Cytophagia</taxon>
        <taxon>Cytophagales</taxon>
        <taxon>Cytophagaceae</taxon>
        <taxon>Sporocytophaga</taxon>
    </lineage>
</organism>